<proteinExistence type="predicted"/>
<dbReference type="RefSeq" id="WP_085513847.1">
    <property type="nucleotide sequence ID" value="NZ_FXAP01000006.1"/>
</dbReference>
<keyword evidence="4" id="KW-1185">Reference proteome</keyword>
<evidence type="ECO:0000313" key="4">
    <source>
        <dbReference type="Proteomes" id="UP000266915"/>
    </source>
</evidence>
<dbReference type="Proteomes" id="UP000266915">
    <property type="component" value="Unassembled WGS sequence"/>
</dbReference>
<gene>
    <name evidence="3" type="ORF">EDD42_3142</name>
</gene>
<evidence type="ECO:0000313" key="3">
    <source>
        <dbReference type="EMBL" id="ROR83040.1"/>
    </source>
</evidence>
<dbReference type="InterPro" id="IPR018929">
    <property type="entry name" value="DUF2510"/>
</dbReference>
<protein>
    <submittedName>
        <fullName evidence="3">Uncharacterized protein DUF2510</fullName>
    </submittedName>
</protein>
<accession>A0A3N2C6J6</accession>
<feature type="domain" description="DUF2510" evidence="2">
    <location>
        <begin position="12"/>
        <end position="44"/>
    </location>
</feature>
<dbReference type="EMBL" id="RKHL01000001">
    <property type="protein sequence ID" value="ROR83040.1"/>
    <property type="molecule type" value="Genomic_DNA"/>
</dbReference>
<comment type="caution">
    <text evidence="3">The sequence shown here is derived from an EMBL/GenBank/DDBJ whole genome shotgun (WGS) entry which is preliminary data.</text>
</comment>
<name>A0A3N2C6J6_9MICO</name>
<feature type="region of interest" description="Disordered" evidence="1">
    <location>
        <begin position="64"/>
        <end position="84"/>
    </location>
</feature>
<dbReference type="Pfam" id="PF10708">
    <property type="entry name" value="DUF2510"/>
    <property type="match status" value="1"/>
</dbReference>
<evidence type="ECO:0000259" key="2">
    <source>
        <dbReference type="Pfam" id="PF10708"/>
    </source>
</evidence>
<organism evidence="3 4">
    <name type="scientific">Plantibacter flavus</name>
    <dbReference type="NCBI Taxonomy" id="150123"/>
    <lineage>
        <taxon>Bacteria</taxon>
        <taxon>Bacillati</taxon>
        <taxon>Actinomycetota</taxon>
        <taxon>Actinomycetes</taxon>
        <taxon>Micrococcales</taxon>
        <taxon>Microbacteriaceae</taxon>
        <taxon>Plantibacter</taxon>
    </lineage>
</organism>
<reference evidence="3 4" key="1">
    <citation type="submission" date="2018-11" db="EMBL/GenBank/DDBJ databases">
        <title>Sequencing the genomes of 1000 actinobacteria strains.</title>
        <authorList>
            <person name="Klenk H.-P."/>
        </authorList>
    </citation>
    <scope>NUCLEOTIDE SEQUENCE [LARGE SCALE GENOMIC DNA]</scope>
    <source>
        <strain evidence="3 4">DSM 14012</strain>
    </source>
</reference>
<dbReference type="AlphaFoldDB" id="A0A3N2C6J6"/>
<sequence length="265" mass="26729">MSSTTPPSATPAGWYPDYADPTQQRYWDGAAWTTHTAPAAVTPPQQAATAPLVSQPLQLQKSAPPAFATAPVPSPYATQPGTTSGMSGKAKGWIIAGAVVGSLLLVGGVSNAINGGRTEPVAVAQTATQTPTATPTPVPTATVEPIAEPAAPAVVDVAAFQAGASKHTADIDKDLDDMVTTLAEGGTWRLISNTAEISFNLGQLESLDVPASIAAEWAPALVGLQTNLDTLTTAVSGGDPATIQGAMDGVRASAAVLRDIGTRAV</sequence>
<evidence type="ECO:0000256" key="1">
    <source>
        <dbReference type="SAM" id="MobiDB-lite"/>
    </source>
</evidence>